<dbReference type="InterPro" id="IPR011050">
    <property type="entry name" value="Pectin_lyase_fold/virulence"/>
</dbReference>
<dbReference type="SMART" id="SM00710">
    <property type="entry name" value="PbH1"/>
    <property type="match status" value="5"/>
</dbReference>
<dbReference type="InterPro" id="IPR006626">
    <property type="entry name" value="PbH1"/>
</dbReference>
<reference evidence="1" key="1">
    <citation type="submission" date="2017-05" db="UniProtKB">
        <authorList>
            <consortium name="EnsemblMetazoa"/>
        </authorList>
    </citation>
    <scope>IDENTIFICATION</scope>
</reference>
<evidence type="ECO:0008006" key="2">
    <source>
        <dbReference type="Google" id="ProtNLM"/>
    </source>
</evidence>
<evidence type="ECO:0000313" key="1">
    <source>
        <dbReference type="EnsemblMetazoa" id="Aqu2.1.18299_001"/>
    </source>
</evidence>
<protein>
    <recommendedName>
        <fullName evidence="2">Right handed beta helix domain-containing protein</fullName>
    </recommendedName>
</protein>
<sequence length="443" mass="49387">MSKYKNTIFYFIGNSSISNHGIKIIAVRNVTLHGLDQSSHLYCYNRSSILVHDSSHINMSNLTVHSCSVTIRLSNNITITNSSFITEAVHFSIKLINAFDVKVLSSIFIGYVVSIKYDPLPVCSNELPHYSLILTNVILNKHRRMVLIIKHGTSYNLSITIDHADFSNYLASPSFILSDSLCYIFVTKTSFHHNKQRFVHGCDVSIAFQKRNTMDCKYSDVQLTSTIVFEDSQFYHTARGLNIKSDMDLNGTIKYHFIIRSCLIYDNTYEGLFIDGTYLRSTQIDIINTELNRNGGNKIMNSLCNTISLSNVTVANSTSTGLIFKTAIVTIKNNLMFKSNTGVVGGGLAINDSSLLIVTSSANLEFIDNHASYKGGGIYVEQSTSSDIKVMAPNIPLTLINNTAGLVGGDMYGYLVHEYQFKLTNPEISSTKKKFITFTQAKH</sequence>
<dbReference type="SUPFAM" id="SSF51126">
    <property type="entry name" value="Pectin lyase-like"/>
    <property type="match status" value="1"/>
</dbReference>
<organism evidence="1">
    <name type="scientific">Amphimedon queenslandica</name>
    <name type="common">Sponge</name>
    <dbReference type="NCBI Taxonomy" id="400682"/>
    <lineage>
        <taxon>Eukaryota</taxon>
        <taxon>Metazoa</taxon>
        <taxon>Porifera</taxon>
        <taxon>Demospongiae</taxon>
        <taxon>Heteroscleromorpha</taxon>
        <taxon>Haplosclerida</taxon>
        <taxon>Niphatidae</taxon>
        <taxon>Amphimedon</taxon>
    </lineage>
</organism>
<name>A0A1X7TT26_AMPQE</name>
<dbReference type="EnsemblMetazoa" id="Aqu2.1.18299_001">
    <property type="protein sequence ID" value="Aqu2.1.18299_001"/>
    <property type="gene ID" value="Aqu2.1.18299"/>
</dbReference>
<accession>A0A1X7TT26</accession>
<proteinExistence type="predicted"/>
<dbReference type="InParanoid" id="A0A1X7TT26"/>
<dbReference type="OrthoDB" id="6143346at2759"/>
<dbReference type="AlphaFoldDB" id="A0A1X7TT26"/>